<keyword evidence="1" id="KW-0560">Oxidoreductase</keyword>
<dbReference type="InterPro" id="IPR016161">
    <property type="entry name" value="Ald_DH/histidinol_DH"/>
</dbReference>
<reference evidence="3 4" key="1">
    <citation type="submission" date="2020-07" db="EMBL/GenBank/DDBJ databases">
        <title>Genome of Haloechinothrix sp.</title>
        <authorList>
            <person name="Tang S.-K."/>
            <person name="Yang L."/>
            <person name="Zhu W.-Y."/>
        </authorList>
    </citation>
    <scope>NUCLEOTIDE SEQUENCE [LARGE SCALE GENOMIC DNA]</scope>
    <source>
        <strain evidence="3 4">YIM 98757</strain>
    </source>
</reference>
<dbReference type="InterPro" id="IPR015590">
    <property type="entry name" value="Aldehyde_DH_dom"/>
</dbReference>
<keyword evidence="4" id="KW-1185">Reference proteome</keyword>
<evidence type="ECO:0000259" key="2">
    <source>
        <dbReference type="Pfam" id="PF00171"/>
    </source>
</evidence>
<protein>
    <submittedName>
        <fullName evidence="3">Aldehyde dehydrogenase family protein</fullName>
    </submittedName>
</protein>
<dbReference type="RefSeq" id="WP_180895133.1">
    <property type="nucleotide sequence ID" value="NZ_JACCKD010000013.1"/>
</dbReference>
<organism evidence="3 4">
    <name type="scientific">Haloechinothrix aidingensis</name>
    <dbReference type="NCBI Taxonomy" id="2752311"/>
    <lineage>
        <taxon>Bacteria</taxon>
        <taxon>Bacillati</taxon>
        <taxon>Actinomycetota</taxon>
        <taxon>Actinomycetes</taxon>
        <taxon>Pseudonocardiales</taxon>
        <taxon>Pseudonocardiaceae</taxon>
        <taxon>Haloechinothrix</taxon>
    </lineage>
</organism>
<gene>
    <name evidence="3" type="ORF">H0B56_22515</name>
</gene>
<dbReference type="InterPro" id="IPR016162">
    <property type="entry name" value="Ald_DH_N"/>
</dbReference>
<dbReference type="GO" id="GO:0016620">
    <property type="term" value="F:oxidoreductase activity, acting on the aldehyde or oxo group of donors, NAD or NADP as acceptor"/>
    <property type="evidence" value="ECO:0007669"/>
    <property type="project" value="InterPro"/>
</dbReference>
<dbReference type="Pfam" id="PF00171">
    <property type="entry name" value="Aldedh"/>
    <property type="match status" value="1"/>
</dbReference>
<feature type="domain" description="Aldehyde dehydrogenase" evidence="2">
    <location>
        <begin position="44"/>
        <end position="483"/>
    </location>
</feature>
<accession>A0A838AGY4</accession>
<comment type="caution">
    <text evidence="3">The sequence shown here is derived from an EMBL/GenBank/DDBJ whole genome shotgun (WGS) entry which is preliminary data.</text>
</comment>
<dbReference type="InterPro" id="IPR016163">
    <property type="entry name" value="Ald_DH_C"/>
</dbReference>
<dbReference type="Proteomes" id="UP000582974">
    <property type="component" value="Unassembled WGS sequence"/>
</dbReference>
<dbReference type="Gene3D" id="3.40.605.10">
    <property type="entry name" value="Aldehyde Dehydrogenase, Chain A, domain 1"/>
    <property type="match status" value="1"/>
</dbReference>
<dbReference type="Gene3D" id="3.40.309.10">
    <property type="entry name" value="Aldehyde Dehydrogenase, Chain A, domain 2"/>
    <property type="match status" value="1"/>
</dbReference>
<dbReference type="SUPFAM" id="SSF53720">
    <property type="entry name" value="ALDH-like"/>
    <property type="match status" value="1"/>
</dbReference>
<sequence length="524" mass="55871">MSLSVKPGTEWAAVYGRARAAVPEAFADDRVLNFWGGLWRQAGTPVPAVSPVDGTSVAGTLWLDAKKAAHAMRASLNEHRTWSVASLPERTTRVLAAVDEIAEHRELLSLLLMWELGKTWRAATRDVDECVHSVRWYADRLDGMLAGRAPLRGPVSNFGSWNHPLSVLMHAMLVQALAGNAAIAKTPAEGGAIGLSLAVALASRHGVPLTLVSGGGLELVPAMVHAEYLGCVSYLGGARSADATAACQVPSERPHVLEQSGINCWGVWGYSDWSRLYGQIRDSFVHAKQHSTAYTRYVVQRELLDEFLDAYETALDGVRFGNPLAVATPDDPLPDLDFGPLVSGSHAERLHRAVDDVLDAGATAIRRHSVDDGHLIPGQRTSAYVSPVAVLNPRSSSALYSSGPAGPVDSIVLVDTEDEFLSAMNVSEGALVASISCDDELTARRLAGELRAFKVGINQPRCRGAGDEPFGGCGDSWRGPYVGGDLLVRAVTSATRPGRVYGNFPSFSRTVPAPWNGRASGACP</sequence>
<evidence type="ECO:0000313" key="3">
    <source>
        <dbReference type="EMBL" id="MBA0128328.1"/>
    </source>
</evidence>
<name>A0A838AGY4_9PSEU</name>
<dbReference type="PANTHER" id="PTHR11699">
    <property type="entry name" value="ALDEHYDE DEHYDROGENASE-RELATED"/>
    <property type="match status" value="1"/>
</dbReference>
<evidence type="ECO:0000256" key="1">
    <source>
        <dbReference type="ARBA" id="ARBA00023002"/>
    </source>
</evidence>
<dbReference type="EMBL" id="JACCKD010000013">
    <property type="protein sequence ID" value="MBA0128328.1"/>
    <property type="molecule type" value="Genomic_DNA"/>
</dbReference>
<evidence type="ECO:0000313" key="4">
    <source>
        <dbReference type="Proteomes" id="UP000582974"/>
    </source>
</evidence>
<proteinExistence type="predicted"/>
<dbReference type="AlphaFoldDB" id="A0A838AGY4"/>